<keyword evidence="6" id="KW-0732">Signal</keyword>
<dbReference type="STRING" id="796925.A0A137P9R8"/>
<feature type="active site" description="Charge relay system" evidence="5">
    <location>
        <position position="138"/>
    </location>
</feature>
<evidence type="ECO:0000256" key="6">
    <source>
        <dbReference type="SAM" id="SignalP"/>
    </source>
</evidence>
<keyword evidence="10" id="KW-1185">Reference proteome</keyword>
<organism evidence="9 10">
    <name type="scientific">Conidiobolus coronatus (strain ATCC 28846 / CBS 209.66 / NRRL 28638)</name>
    <name type="common">Delacroixia coronata</name>
    <dbReference type="NCBI Taxonomy" id="796925"/>
    <lineage>
        <taxon>Eukaryota</taxon>
        <taxon>Fungi</taxon>
        <taxon>Fungi incertae sedis</taxon>
        <taxon>Zoopagomycota</taxon>
        <taxon>Entomophthoromycotina</taxon>
        <taxon>Entomophthoromycetes</taxon>
        <taxon>Entomophthorales</taxon>
        <taxon>Ancylistaceae</taxon>
        <taxon>Conidiobolus</taxon>
    </lineage>
</organism>
<dbReference type="SUPFAM" id="SSF52743">
    <property type="entry name" value="Subtilisin-like"/>
    <property type="match status" value="1"/>
</dbReference>
<dbReference type="InterPro" id="IPR010259">
    <property type="entry name" value="S8pro/Inhibitor_I9"/>
</dbReference>
<dbReference type="InterPro" id="IPR036852">
    <property type="entry name" value="Peptidase_S8/S53_dom_sf"/>
</dbReference>
<dbReference type="PANTHER" id="PTHR43806">
    <property type="entry name" value="PEPTIDASE S8"/>
    <property type="match status" value="1"/>
</dbReference>
<dbReference type="GO" id="GO:0004252">
    <property type="term" value="F:serine-type endopeptidase activity"/>
    <property type="evidence" value="ECO:0007669"/>
    <property type="project" value="UniProtKB-UniRule"/>
</dbReference>
<accession>A0A137P9R8</accession>
<dbReference type="InterPro" id="IPR034193">
    <property type="entry name" value="PCSK9_ProteinaseK-like"/>
</dbReference>
<comment type="similarity">
    <text evidence="1 5">Belongs to the peptidase S8 family.</text>
</comment>
<keyword evidence="3 5" id="KW-0378">Hydrolase</keyword>
<keyword evidence="4 5" id="KW-0720">Serine protease</keyword>
<feature type="domain" description="Inhibitor I9" evidence="8">
    <location>
        <begin position="22"/>
        <end position="94"/>
    </location>
</feature>
<feature type="signal peptide" evidence="6">
    <location>
        <begin position="1"/>
        <end position="18"/>
    </location>
</feature>
<name>A0A137P9R8_CONC2</name>
<proteinExistence type="inferred from homology"/>
<dbReference type="InterPro" id="IPR022398">
    <property type="entry name" value="Peptidase_S8_His-AS"/>
</dbReference>
<dbReference type="GO" id="GO:0005615">
    <property type="term" value="C:extracellular space"/>
    <property type="evidence" value="ECO:0007669"/>
    <property type="project" value="TreeGrafter"/>
</dbReference>
<evidence type="ECO:0000256" key="3">
    <source>
        <dbReference type="ARBA" id="ARBA00022801"/>
    </source>
</evidence>
<keyword evidence="2 5" id="KW-0645">Protease</keyword>
<feature type="domain" description="Peptidase S8/S53" evidence="7">
    <location>
        <begin position="129"/>
        <end position="344"/>
    </location>
</feature>
<reference evidence="9 10" key="1">
    <citation type="journal article" date="2015" name="Genome Biol. Evol.">
        <title>Phylogenomic analyses indicate that early fungi evolved digesting cell walls of algal ancestors of land plants.</title>
        <authorList>
            <person name="Chang Y."/>
            <person name="Wang S."/>
            <person name="Sekimoto S."/>
            <person name="Aerts A.L."/>
            <person name="Choi C."/>
            <person name="Clum A."/>
            <person name="LaButti K.M."/>
            <person name="Lindquist E.A."/>
            <person name="Yee Ngan C."/>
            <person name="Ohm R.A."/>
            <person name="Salamov A.A."/>
            <person name="Grigoriev I.V."/>
            <person name="Spatafora J.W."/>
            <person name="Berbee M.L."/>
        </authorList>
    </citation>
    <scope>NUCLEOTIDE SEQUENCE [LARGE SCALE GENOMIC DNA]</scope>
    <source>
        <strain evidence="9 10">NRRL 28638</strain>
    </source>
</reference>
<evidence type="ECO:0000256" key="1">
    <source>
        <dbReference type="ARBA" id="ARBA00011073"/>
    </source>
</evidence>
<dbReference type="Gene3D" id="3.40.50.200">
    <property type="entry name" value="Peptidase S8/S53 domain"/>
    <property type="match status" value="1"/>
</dbReference>
<dbReference type="InterPro" id="IPR000209">
    <property type="entry name" value="Peptidase_S8/S53_dom"/>
</dbReference>
<feature type="active site" description="Charge relay system" evidence="5">
    <location>
        <position position="171"/>
    </location>
</feature>
<dbReference type="CDD" id="cd04077">
    <property type="entry name" value="Peptidases_S8_PCSK9_ProteinaseK_like"/>
    <property type="match status" value="1"/>
</dbReference>
<dbReference type="EMBL" id="KQ964468">
    <property type="protein sequence ID" value="KXN71758.1"/>
    <property type="molecule type" value="Genomic_DNA"/>
</dbReference>
<evidence type="ECO:0000256" key="2">
    <source>
        <dbReference type="ARBA" id="ARBA00022670"/>
    </source>
</evidence>
<evidence type="ECO:0000313" key="10">
    <source>
        <dbReference type="Proteomes" id="UP000070444"/>
    </source>
</evidence>
<dbReference type="OMA" id="YVYEERA"/>
<dbReference type="PRINTS" id="PR00723">
    <property type="entry name" value="SUBTILISIN"/>
</dbReference>
<dbReference type="PROSITE" id="PS00138">
    <property type="entry name" value="SUBTILASE_SER"/>
    <property type="match status" value="1"/>
</dbReference>
<gene>
    <name evidence="9" type="ORF">CONCODRAFT_5553</name>
</gene>
<evidence type="ECO:0000256" key="4">
    <source>
        <dbReference type="ARBA" id="ARBA00022825"/>
    </source>
</evidence>
<dbReference type="FunFam" id="3.40.50.200:FF:000007">
    <property type="entry name" value="Subtilisin-like serine protease"/>
    <property type="match status" value="1"/>
</dbReference>
<evidence type="ECO:0000256" key="5">
    <source>
        <dbReference type="PROSITE-ProRule" id="PRU01240"/>
    </source>
</evidence>
<dbReference type="PANTHER" id="PTHR43806:SF11">
    <property type="entry name" value="CEREVISIN-RELATED"/>
    <property type="match status" value="1"/>
</dbReference>
<dbReference type="Proteomes" id="UP000070444">
    <property type="component" value="Unassembled WGS sequence"/>
</dbReference>
<dbReference type="OrthoDB" id="206201at2759"/>
<feature type="active site" description="Charge relay system" evidence="5">
    <location>
        <position position="325"/>
    </location>
</feature>
<sequence length="369" mass="38876">MNLTTFALLVVSLVQSQAIPGQYIISFDNHARSSFESNVQSVEDQFIGRSFENQILHKYDAVFNGVSAKLDQRTLERIKALPNVEFVEEDAIVKALAVQKNSTWGLARVSQRPKLGPAPYTYKYDENAGEGVNIYIFDTGINIKHKDFGGRASWGATYAPVSKADDDFQGHGTHCAGTAAGTTYGVAKKAKVVAIKVLGDDGSGSMSGIVAGINWVVKNKSGAKGNVLSMSLGAGLYEPLNKAVNDAVDQGFVVVAAAGNENRDACLVSPASASKAITVGSIDVNDNKWAHSNYGACVDIHAPGVNVLSAYIGSNTATESDSGTSMAAPHVSGLAATLLSQGVPAKDVWAKLKSLGTPDIIQGLTRKNR</sequence>
<dbReference type="Gene3D" id="3.30.70.80">
    <property type="entry name" value="Peptidase S8 propeptide/proteinase inhibitor I9"/>
    <property type="match status" value="1"/>
</dbReference>
<dbReference type="Pfam" id="PF00082">
    <property type="entry name" value="Peptidase_S8"/>
    <property type="match status" value="1"/>
</dbReference>
<dbReference type="AlphaFoldDB" id="A0A137P9R8"/>
<evidence type="ECO:0000259" key="8">
    <source>
        <dbReference type="Pfam" id="PF05922"/>
    </source>
</evidence>
<dbReference type="PROSITE" id="PS00137">
    <property type="entry name" value="SUBTILASE_HIS"/>
    <property type="match status" value="1"/>
</dbReference>
<dbReference type="Pfam" id="PF05922">
    <property type="entry name" value="Inhibitor_I9"/>
    <property type="match status" value="1"/>
</dbReference>
<dbReference type="PROSITE" id="PS51892">
    <property type="entry name" value="SUBTILASE"/>
    <property type="match status" value="1"/>
</dbReference>
<dbReference type="InterPro" id="IPR023828">
    <property type="entry name" value="Peptidase_S8_Ser-AS"/>
</dbReference>
<evidence type="ECO:0000313" key="9">
    <source>
        <dbReference type="EMBL" id="KXN71758.1"/>
    </source>
</evidence>
<evidence type="ECO:0000259" key="7">
    <source>
        <dbReference type="Pfam" id="PF00082"/>
    </source>
</evidence>
<protein>
    <submittedName>
        <fullName evidence="9">Subtilisin-like protein</fullName>
    </submittedName>
</protein>
<dbReference type="GO" id="GO:0006508">
    <property type="term" value="P:proteolysis"/>
    <property type="evidence" value="ECO:0007669"/>
    <property type="project" value="UniProtKB-KW"/>
</dbReference>
<dbReference type="InterPro" id="IPR050131">
    <property type="entry name" value="Peptidase_S8_subtilisin-like"/>
</dbReference>
<feature type="chain" id="PRO_5007294669" evidence="6">
    <location>
        <begin position="19"/>
        <end position="369"/>
    </location>
</feature>
<dbReference type="InterPro" id="IPR037045">
    <property type="entry name" value="S8pro/Inhibitor_I9_sf"/>
</dbReference>
<dbReference type="InterPro" id="IPR015500">
    <property type="entry name" value="Peptidase_S8_subtilisin-rel"/>
</dbReference>